<evidence type="ECO:0000256" key="4">
    <source>
        <dbReference type="ARBA" id="ARBA00022679"/>
    </source>
</evidence>
<evidence type="ECO:0000256" key="12">
    <source>
        <dbReference type="ARBA" id="ARBA00023264"/>
    </source>
</evidence>
<evidence type="ECO:0000256" key="8">
    <source>
        <dbReference type="ARBA" id="ARBA00022840"/>
    </source>
</evidence>
<keyword evidence="6" id="KW-0547">Nucleotide-binding</keyword>
<dbReference type="Pfam" id="PF00781">
    <property type="entry name" value="DAGK_cat"/>
    <property type="match status" value="1"/>
</dbReference>
<evidence type="ECO:0000256" key="2">
    <source>
        <dbReference type="ARBA" id="ARBA00005983"/>
    </source>
</evidence>
<dbReference type="RefSeq" id="WP_207669603.1">
    <property type="nucleotide sequence ID" value="NZ_SLWV01000002.1"/>
</dbReference>
<evidence type="ECO:0000256" key="3">
    <source>
        <dbReference type="ARBA" id="ARBA00022516"/>
    </source>
</evidence>
<keyword evidence="11" id="KW-0594">Phospholipid biosynthesis</keyword>
<reference evidence="14 15" key="1">
    <citation type="submission" date="2019-03" db="EMBL/GenBank/DDBJ databases">
        <title>Genomic Encyclopedia of Type Strains, Phase IV (KMG-IV): sequencing the most valuable type-strain genomes for metagenomic binning, comparative biology and taxonomic classification.</title>
        <authorList>
            <person name="Goeker M."/>
        </authorList>
    </citation>
    <scope>NUCLEOTIDE SEQUENCE [LARGE SCALE GENOMIC DNA]</scope>
    <source>
        <strain evidence="14 15">DSM 102940</strain>
    </source>
</reference>
<evidence type="ECO:0000256" key="6">
    <source>
        <dbReference type="ARBA" id="ARBA00022741"/>
    </source>
</evidence>
<accession>A0A4R2LJ32</accession>
<dbReference type="GO" id="GO:0046872">
    <property type="term" value="F:metal ion binding"/>
    <property type="evidence" value="ECO:0007669"/>
    <property type="project" value="UniProtKB-KW"/>
</dbReference>
<keyword evidence="5" id="KW-0479">Metal-binding</keyword>
<dbReference type="PANTHER" id="PTHR12358:SF106">
    <property type="entry name" value="LIPID KINASE YEGS"/>
    <property type="match status" value="1"/>
</dbReference>
<evidence type="ECO:0000256" key="5">
    <source>
        <dbReference type="ARBA" id="ARBA00022723"/>
    </source>
</evidence>
<evidence type="ECO:0000256" key="7">
    <source>
        <dbReference type="ARBA" id="ARBA00022777"/>
    </source>
</evidence>
<dbReference type="AlphaFoldDB" id="A0A4R2LJ32"/>
<dbReference type="InterPro" id="IPR045540">
    <property type="entry name" value="YegS/DAGK_C"/>
</dbReference>
<dbReference type="GO" id="GO:0008654">
    <property type="term" value="P:phospholipid biosynthetic process"/>
    <property type="evidence" value="ECO:0007669"/>
    <property type="project" value="UniProtKB-KW"/>
</dbReference>
<dbReference type="InterPro" id="IPR016064">
    <property type="entry name" value="NAD/diacylglycerol_kinase_sf"/>
</dbReference>
<dbReference type="Pfam" id="PF19279">
    <property type="entry name" value="YegS_C"/>
    <property type="match status" value="1"/>
</dbReference>
<dbReference type="SMART" id="SM00046">
    <property type="entry name" value="DAGKc"/>
    <property type="match status" value="1"/>
</dbReference>
<proteinExistence type="inferred from homology"/>
<dbReference type="InterPro" id="IPR017438">
    <property type="entry name" value="ATP-NAD_kinase_N"/>
</dbReference>
<evidence type="ECO:0000256" key="1">
    <source>
        <dbReference type="ARBA" id="ARBA00001946"/>
    </source>
</evidence>
<evidence type="ECO:0000256" key="11">
    <source>
        <dbReference type="ARBA" id="ARBA00023209"/>
    </source>
</evidence>
<dbReference type="Proteomes" id="UP000294919">
    <property type="component" value="Unassembled WGS sequence"/>
</dbReference>
<keyword evidence="9" id="KW-0460">Magnesium</keyword>
<dbReference type="GO" id="GO:0005524">
    <property type="term" value="F:ATP binding"/>
    <property type="evidence" value="ECO:0007669"/>
    <property type="project" value="UniProtKB-KW"/>
</dbReference>
<evidence type="ECO:0000256" key="10">
    <source>
        <dbReference type="ARBA" id="ARBA00023098"/>
    </source>
</evidence>
<dbReference type="EMBL" id="SLWV01000002">
    <property type="protein sequence ID" value="TCO79365.1"/>
    <property type="molecule type" value="Genomic_DNA"/>
</dbReference>
<gene>
    <name evidence="14" type="ORF">EV214_10283</name>
</gene>
<evidence type="ECO:0000313" key="15">
    <source>
        <dbReference type="Proteomes" id="UP000294919"/>
    </source>
</evidence>
<keyword evidence="8" id="KW-0067">ATP-binding</keyword>
<dbReference type="InterPro" id="IPR005218">
    <property type="entry name" value="Diacylglycerol/lipid_kinase"/>
</dbReference>
<evidence type="ECO:0000259" key="13">
    <source>
        <dbReference type="PROSITE" id="PS50146"/>
    </source>
</evidence>
<dbReference type="GO" id="GO:0004143">
    <property type="term" value="F:ATP-dependent diacylglycerol kinase activity"/>
    <property type="evidence" value="ECO:0007669"/>
    <property type="project" value="TreeGrafter"/>
</dbReference>
<dbReference type="InterPro" id="IPR050187">
    <property type="entry name" value="Lipid_Phosphate_FormReg"/>
</dbReference>
<keyword evidence="12" id="KW-1208">Phospholipid metabolism</keyword>
<dbReference type="SUPFAM" id="SSF111331">
    <property type="entry name" value="NAD kinase/diacylglycerol kinase-like"/>
    <property type="match status" value="1"/>
</dbReference>
<keyword evidence="15" id="KW-1185">Reference proteome</keyword>
<dbReference type="Gene3D" id="2.60.200.40">
    <property type="match status" value="1"/>
</dbReference>
<evidence type="ECO:0000313" key="14">
    <source>
        <dbReference type="EMBL" id="TCO79365.1"/>
    </source>
</evidence>
<dbReference type="NCBIfam" id="TIGR00147">
    <property type="entry name" value="YegS/Rv2252/BmrU family lipid kinase"/>
    <property type="match status" value="1"/>
</dbReference>
<keyword evidence="10" id="KW-0443">Lipid metabolism</keyword>
<keyword evidence="3" id="KW-0444">Lipid biosynthesis</keyword>
<dbReference type="PANTHER" id="PTHR12358">
    <property type="entry name" value="SPHINGOSINE KINASE"/>
    <property type="match status" value="1"/>
</dbReference>
<sequence>MKVKIIMNPSSGKQIIQKNLEKIVGRLILDGVVKYVDVFKTEKRFDAFEEVKNIQENEYDCMIAVGGDGTVNEVINGVMVGENKIPVAILPAGTVNDFGNFLNLPTDVQGFCNMIKKNQKKKVDVGKVGDRYFINVLAGGLLTDVGYKVSSDFKTILGKYAYYVEGMKEIPKQMLKSINIEIDSEEFKGKEDIFMFIITNTPSVGGFKKIAPMAKVDDGLLDVCIIKKSDIAEFISLFLKIMKGQYIHHPKVLYIQTSKIMLNCQNDMNVDLDIDGEQGEKLPTTIEVIKKGMEIIVP</sequence>
<keyword evidence="7 14" id="KW-0418">Kinase</keyword>
<organism evidence="14 15">
    <name type="scientific">Marinisporobacter balticus</name>
    <dbReference type="NCBI Taxonomy" id="2018667"/>
    <lineage>
        <taxon>Bacteria</taxon>
        <taxon>Bacillati</taxon>
        <taxon>Bacillota</taxon>
        <taxon>Clostridia</taxon>
        <taxon>Peptostreptococcales</taxon>
        <taxon>Thermotaleaceae</taxon>
        <taxon>Marinisporobacter</taxon>
    </lineage>
</organism>
<comment type="caution">
    <text evidence="14">The sequence shown here is derived from an EMBL/GenBank/DDBJ whole genome shotgun (WGS) entry which is preliminary data.</text>
</comment>
<comment type="cofactor">
    <cofactor evidence="1">
        <name>Mg(2+)</name>
        <dbReference type="ChEBI" id="CHEBI:18420"/>
    </cofactor>
</comment>
<dbReference type="InterPro" id="IPR001206">
    <property type="entry name" value="Diacylglycerol_kinase_cat_dom"/>
</dbReference>
<comment type="similarity">
    <text evidence="2">Belongs to the diacylglycerol/lipid kinase family.</text>
</comment>
<keyword evidence="4" id="KW-0808">Transferase</keyword>
<dbReference type="GO" id="GO:0005886">
    <property type="term" value="C:plasma membrane"/>
    <property type="evidence" value="ECO:0007669"/>
    <property type="project" value="TreeGrafter"/>
</dbReference>
<dbReference type="Gene3D" id="3.40.50.10330">
    <property type="entry name" value="Probable inorganic polyphosphate/atp-NAD kinase, domain 1"/>
    <property type="match status" value="1"/>
</dbReference>
<evidence type="ECO:0000256" key="9">
    <source>
        <dbReference type="ARBA" id="ARBA00022842"/>
    </source>
</evidence>
<dbReference type="PROSITE" id="PS50146">
    <property type="entry name" value="DAGK"/>
    <property type="match status" value="1"/>
</dbReference>
<name>A0A4R2LJ32_9FIRM</name>
<feature type="domain" description="DAGKc" evidence="13">
    <location>
        <begin position="1"/>
        <end position="132"/>
    </location>
</feature>
<protein>
    <submittedName>
        <fullName evidence="14">Diacylglycerol kinase (ATP)</fullName>
    </submittedName>
</protein>